<reference evidence="2" key="1">
    <citation type="submission" date="2021-01" db="EMBL/GenBank/DDBJ databases">
        <authorList>
            <consortium name="Genoscope - CEA"/>
            <person name="William W."/>
        </authorList>
    </citation>
    <scope>NUCLEOTIDE SEQUENCE</scope>
</reference>
<sequence>MVSPSSVTPSRRVTRSQCASDREANPKKIPRLGKTASRYAALGKCLDLVIVFQRSSTESELEEPASTDQEEAASTEPNLLSPRLLSRKDCSHVIAIPANLD</sequence>
<proteinExistence type="predicted"/>
<accession>A0A816U9M3</accession>
<feature type="compositionally biased region" description="Acidic residues" evidence="1">
    <location>
        <begin position="59"/>
        <end position="73"/>
    </location>
</feature>
<feature type="region of interest" description="Disordered" evidence="1">
    <location>
        <begin position="1"/>
        <end position="31"/>
    </location>
</feature>
<feature type="compositionally biased region" description="Low complexity" evidence="1">
    <location>
        <begin position="1"/>
        <end position="11"/>
    </location>
</feature>
<name>A0A816U9M3_BRANA</name>
<dbReference type="AlphaFoldDB" id="A0A816U9M3"/>
<gene>
    <name evidence="2" type="ORF">DARMORV10_C08P06660.1</name>
</gene>
<evidence type="ECO:0000313" key="2">
    <source>
        <dbReference type="EMBL" id="CAF2106511.1"/>
    </source>
</evidence>
<organism evidence="2">
    <name type="scientific">Brassica napus</name>
    <name type="common">Rape</name>
    <dbReference type="NCBI Taxonomy" id="3708"/>
    <lineage>
        <taxon>Eukaryota</taxon>
        <taxon>Viridiplantae</taxon>
        <taxon>Streptophyta</taxon>
        <taxon>Embryophyta</taxon>
        <taxon>Tracheophyta</taxon>
        <taxon>Spermatophyta</taxon>
        <taxon>Magnoliopsida</taxon>
        <taxon>eudicotyledons</taxon>
        <taxon>Gunneridae</taxon>
        <taxon>Pentapetalae</taxon>
        <taxon>rosids</taxon>
        <taxon>malvids</taxon>
        <taxon>Brassicales</taxon>
        <taxon>Brassicaceae</taxon>
        <taxon>Brassiceae</taxon>
        <taxon>Brassica</taxon>
    </lineage>
</organism>
<dbReference type="Proteomes" id="UP001295469">
    <property type="component" value="Chromosome C08"/>
</dbReference>
<protein>
    <submittedName>
        <fullName evidence="2">(rape) hypothetical protein</fullName>
    </submittedName>
</protein>
<evidence type="ECO:0000256" key="1">
    <source>
        <dbReference type="SAM" id="MobiDB-lite"/>
    </source>
</evidence>
<dbReference type="EMBL" id="HG994372">
    <property type="protein sequence ID" value="CAF2106511.1"/>
    <property type="molecule type" value="Genomic_DNA"/>
</dbReference>
<feature type="region of interest" description="Disordered" evidence="1">
    <location>
        <begin position="57"/>
        <end position="80"/>
    </location>
</feature>